<dbReference type="Proteomes" id="UP001438707">
    <property type="component" value="Unassembled WGS sequence"/>
</dbReference>
<name>A0AAW1Q5J1_9CHLO</name>
<sequence length="169" mass="18667">MVPGEEDDLQADLCMKTLLRQSGLIPSGLQDVQSALNEQKQDMFTILGTSRRLLIMAKSGLGTFDHGPRPLSASKAAMLSCKAFRNPGHEVHLAAEAREKVFKAAQVDAEAHDVNPFTKQLYEDEPEVVPKMASDFQRGSTRSTLPSMQMMKHGTGLLRWAQQCQCNSH</sequence>
<accession>A0AAW1Q5J1</accession>
<comment type="caution">
    <text evidence="1">The sequence shown here is derived from an EMBL/GenBank/DDBJ whole genome shotgun (WGS) entry which is preliminary data.</text>
</comment>
<dbReference type="AlphaFoldDB" id="A0AAW1Q5J1"/>
<keyword evidence="2" id="KW-1185">Reference proteome</keyword>
<dbReference type="EMBL" id="JALJOS010000073">
    <property type="protein sequence ID" value="KAK9817360.1"/>
    <property type="molecule type" value="Genomic_DNA"/>
</dbReference>
<protein>
    <submittedName>
        <fullName evidence="1">Uncharacterized protein</fullName>
    </submittedName>
</protein>
<reference evidence="1 2" key="1">
    <citation type="journal article" date="2024" name="Nat. Commun.">
        <title>Phylogenomics reveals the evolutionary origins of lichenization in chlorophyte algae.</title>
        <authorList>
            <person name="Puginier C."/>
            <person name="Libourel C."/>
            <person name="Otte J."/>
            <person name="Skaloud P."/>
            <person name="Haon M."/>
            <person name="Grisel S."/>
            <person name="Petersen M."/>
            <person name="Berrin J.G."/>
            <person name="Delaux P.M."/>
            <person name="Dal Grande F."/>
            <person name="Keller J."/>
        </authorList>
    </citation>
    <scope>NUCLEOTIDE SEQUENCE [LARGE SCALE GENOMIC DNA]</scope>
    <source>
        <strain evidence="1 2">SAG 2145</strain>
    </source>
</reference>
<proteinExistence type="predicted"/>
<organism evidence="1 2">
    <name type="scientific">Apatococcus lobatus</name>
    <dbReference type="NCBI Taxonomy" id="904363"/>
    <lineage>
        <taxon>Eukaryota</taxon>
        <taxon>Viridiplantae</taxon>
        <taxon>Chlorophyta</taxon>
        <taxon>core chlorophytes</taxon>
        <taxon>Trebouxiophyceae</taxon>
        <taxon>Chlorellales</taxon>
        <taxon>Chlorellaceae</taxon>
        <taxon>Apatococcus</taxon>
    </lineage>
</organism>
<evidence type="ECO:0000313" key="2">
    <source>
        <dbReference type="Proteomes" id="UP001438707"/>
    </source>
</evidence>
<gene>
    <name evidence="1" type="ORF">WJX74_002032</name>
</gene>
<evidence type="ECO:0000313" key="1">
    <source>
        <dbReference type="EMBL" id="KAK9817360.1"/>
    </source>
</evidence>